<comment type="similarity">
    <text evidence="6">Belongs to the methyltransferase superfamily. RsmI family.</text>
</comment>
<dbReference type="InterPro" id="IPR008189">
    <property type="entry name" value="rRNA_ssu_MeTfrase_I"/>
</dbReference>
<dbReference type="InterPro" id="IPR014776">
    <property type="entry name" value="4pyrrole_Mease_sub2"/>
</dbReference>
<dbReference type="RefSeq" id="WP_006308614.1">
    <property type="nucleotide sequence ID" value="NZ_JH601133.1"/>
</dbReference>
<dbReference type="CDD" id="cd11648">
    <property type="entry name" value="RsmI"/>
    <property type="match status" value="1"/>
</dbReference>
<comment type="subcellular location">
    <subcellularLocation>
        <location evidence="6">Cytoplasm</location>
    </subcellularLocation>
</comment>
<dbReference type="HOGENOM" id="CLU_044779_1_0_9"/>
<dbReference type="AlphaFoldDB" id="H3NHQ2"/>
<keyword evidence="9" id="KW-1185">Reference proteome</keyword>
<dbReference type="SUPFAM" id="SSF53790">
    <property type="entry name" value="Tetrapyrrole methylase"/>
    <property type="match status" value="1"/>
</dbReference>
<evidence type="ECO:0000256" key="2">
    <source>
        <dbReference type="ARBA" id="ARBA00022552"/>
    </source>
</evidence>
<gene>
    <name evidence="6" type="primary">rsmI</name>
    <name evidence="8" type="ORF">HMPREF9708_00587</name>
</gene>
<evidence type="ECO:0000313" key="9">
    <source>
        <dbReference type="Proteomes" id="UP000006190"/>
    </source>
</evidence>
<evidence type="ECO:0000313" key="8">
    <source>
        <dbReference type="EMBL" id="EHR37958.1"/>
    </source>
</evidence>
<keyword evidence="1 6" id="KW-0963">Cytoplasm</keyword>
<dbReference type="HAMAP" id="MF_01877">
    <property type="entry name" value="16SrRNA_methyltr_I"/>
    <property type="match status" value="1"/>
</dbReference>
<dbReference type="STRING" id="883113.HMPREF9708_00587"/>
<dbReference type="Proteomes" id="UP000006190">
    <property type="component" value="Unassembled WGS sequence"/>
</dbReference>
<dbReference type="PROSITE" id="PS01296">
    <property type="entry name" value="RSMI"/>
    <property type="match status" value="1"/>
</dbReference>
<dbReference type="Gene3D" id="3.30.950.10">
    <property type="entry name" value="Methyltransferase, Cobalt-precorrin-4 Transmethylase, Domain 2"/>
    <property type="match status" value="1"/>
</dbReference>
<dbReference type="PIRSF" id="PIRSF005917">
    <property type="entry name" value="MTase_YraL"/>
    <property type="match status" value="1"/>
</dbReference>
<organism evidence="8 9">
    <name type="scientific">Facklamia languida CCUG 37842</name>
    <dbReference type="NCBI Taxonomy" id="883113"/>
    <lineage>
        <taxon>Bacteria</taxon>
        <taxon>Bacillati</taxon>
        <taxon>Bacillota</taxon>
        <taxon>Bacilli</taxon>
        <taxon>Lactobacillales</taxon>
        <taxon>Aerococcaceae</taxon>
        <taxon>Facklamia</taxon>
    </lineage>
</organism>
<keyword evidence="4 6" id="KW-0808">Transferase</keyword>
<dbReference type="Pfam" id="PF00590">
    <property type="entry name" value="TP_methylase"/>
    <property type="match status" value="1"/>
</dbReference>
<comment type="catalytic activity">
    <reaction evidence="6">
        <text>cytidine(1402) in 16S rRNA + S-adenosyl-L-methionine = 2'-O-methylcytidine(1402) in 16S rRNA + S-adenosyl-L-homocysteine + H(+)</text>
        <dbReference type="Rhea" id="RHEA:42924"/>
        <dbReference type="Rhea" id="RHEA-COMP:10285"/>
        <dbReference type="Rhea" id="RHEA-COMP:10286"/>
        <dbReference type="ChEBI" id="CHEBI:15378"/>
        <dbReference type="ChEBI" id="CHEBI:57856"/>
        <dbReference type="ChEBI" id="CHEBI:59789"/>
        <dbReference type="ChEBI" id="CHEBI:74495"/>
        <dbReference type="ChEBI" id="CHEBI:82748"/>
        <dbReference type="EC" id="2.1.1.198"/>
    </reaction>
</comment>
<feature type="domain" description="Tetrapyrrole methylase" evidence="7">
    <location>
        <begin position="14"/>
        <end position="213"/>
    </location>
</feature>
<evidence type="ECO:0000256" key="5">
    <source>
        <dbReference type="ARBA" id="ARBA00022691"/>
    </source>
</evidence>
<reference evidence="8 9" key="1">
    <citation type="submission" date="2012-01" db="EMBL/GenBank/DDBJ databases">
        <title>The Genome Sequence of Facklamia languida CCUG 37842.</title>
        <authorList>
            <consortium name="The Broad Institute Genome Sequencing Platform"/>
            <person name="Earl A."/>
            <person name="Ward D."/>
            <person name="Feldgarden M."/>
            <person name="Gevers D."/>
            <person name="Huys G."/>
            <person name="Young S.K."/>
            <person name="Zeng Q."/>
            <person name="Gargeya S."/>
            <person name="Fitzgerald M."/>
            <person name="Haas B."/>
            <person name="Abouelleil A."/>
            <person name="Alvarado L."/>
            <person name="Arachchi H.M."/>
            <person name="Berlin A."/>
            <person name="Chapman S.B."/>
            <person name="Gearin G."/>
            <person name="Goldberg J."/>
            <person name="Griggs A."/>
            <person name="Gujja S."/>
            <person name="Hansen M."/>
            <person name="Heiman D."/>
            <person name="Howarth C."/>
            <person name="Larimer J."/>
            <person name="Lui A."/>
            <person name="MacDonald P.J.P."/>
            <person name="McCowen C."/>
            <person name="Montmayeur A."/>
            <person name="Murphy C."/>
            <person name="Neiman D."/>
            <person name="Pearson M."/>
            <person name="Priest M."/>
            <person name="Roberts A."/>
            <person name="Saif S."/>
            <person name="Shea T."/>
            <person name="Sisk P."/>
            <person name="Stolte C."/>
            <person name="Sykes S."/>
            <person name="Wortman J."/>
            <person name="Nusbaum C."/>
            <person name="Birren B."/>
        </authorList>
    </citation>
    <scope>NUCLEOTIDE SEQUENCE [LARGE SCALE GENOMIC DNA]</scope>
    <source>
        <strain evidence="8 9">CCUG 37842</strain>
    </source>
</reference>
<dbReference type="InterPro" id="IPR000878">
    <property type="entry name" value="4pyrrol_Mease"/>
</dbReference>
<dbReference type="PANTHER" id="PTHR46111">
    <property type="entry name" value="RIBOSOMAL RNA SMALL SUBUNIT METHYLTRANSFERASE I"/>
    <property type="match status" value="1"/>
</dbReference>
<dbReference type="NCBIfam" id="TIGR00096">
    <property type="entry name" value="16S rRNA (cytidine(1402)-2'-O)-methyltransferase"/>
    <property type="match status" value="1"/>
</dbReference>
<dbReference type="EC" id="2.1.1.198" evidence="6"/>
<comment type="caution">
    <text evidence="8">The sequence shown here is derived from an EMBL/GenBank/DDBJ whole genome shotgun (WGS) entry which is preliminary data.</text>
</comment>
<proteinExistence type="inferred from homology"/>
<dbReference type="EMBL" id="AGEG01000003">
    <property type="protein sequence ID" value="EHR37958.1"/>
    <property type="molecule type" value="Genomic_DNA"/>
</dbReference>
<name>H3NHQ2_9LACT</name>
<dbReference type="PANTHER" id="PTHR46111:SF1">
    <property type="entry name" value="RIBOSOMAL RNA SMALL SUBUNIT METHYLTRANSFERASE I"/>
    <property type="match status" value="1"/>
</dbReference>
<protein>
    <recommendedName>
        <fullName evidence="6">Ribosomal RNA small subunit methyltransferase I</fullName>
        <ecNumber evidence="6">2.1.1.198</ecNumber>
    </recommendedName>
    <alternativeName>
        <fullName evidence="6">16S rRNA 2'-O-ribose C1402 methyltransferase</fullName>
    </alternativeName>
    <alternativeName>
        <fullName evidence="6">rRNA (cytidine-2'-O-)-methyltransferase RsmI</fullName>
    </alternativeName>
</protein>
<dbReference type="FunFam" id="3.30.950.10:FF:000002">
    <property type="entry name" value="Ribosomal RNA small subunit methyltransferase I"/>
    <property type="match status" value="1"/>
</dbReference>
<dbReference type="InterPro" id="IPR035996">
    <property type="entry name" value="4pyrrol_Methylase_sf"/>
</dbReference>
<keyword evidence="2 6" id="KW-0698">rRNA processing</keyword>
<evidence type="ECO:0000256" key="1">
    <source>
        <dbReference type="ARBA" id="ARBA00022490"/>
    </source>
</evidence>
<dbReference type="GO" id="GO:0070677">
    <property type="term" value="F:rRNA (cytosine-2'-O-)-methyltransferase activity"/>
    <property type="evidence" value="ECO:0007669"/>
    <property type="project" value="UniProtKB-UniRule"/>
</dbReference>
<sequence>MQRQSSFRSEGPCLYLVPTPIGNLEDMTLRAIRILKEVDVVLAEDTRQTQKLLKAYDIETTMQSFHDHSSDQTVDYWLQYIQAGHQVALVSDAGMPLINDPGHPLVQALLDHDLSVISLPGANAALTALVASGLAANQFTYYGFFPRKNQDQIAVLTSLRQRVETAIFYESPHRLHKCLQSITEHVGPQTPVVVARELTKKFEEYLRGTAEEVLAHLNDHPIKGECVVLIEGPNQEENSNQWLDSDLSYQEQVQALIDQEGLAPKDAIKEVAQANQVKKQVVYKAYHQL</sequence>
<dbReference type="InterPro" id="IPR018063">
    <property type="entry name" value="SAM_MeTrfase_RsmI_CS"/>
</dbReference>
<evidence type="ECO:0000256" key="4">
    <source>
        <dbReference type="ARBA" id="ARBA00022679"/>
    </source>
</evidence>
<evidence type="ECO:0000256" key="3">
    <source>
        <dbReference type="ARBA" id="ARBA00022603"/>
    </source>
</evidence>
<dbReference type="GO" id="GO:0005737">
    <property type="term" value="C:cytoplasm"/>
    <property type="evidence" value="ECO:0007669"/>
    <property type="project" value="UniProtKB-SubCell"/>
</dbReference>
<dbReference type="FunFam" id="3.40.1010.10:FF:000007">
    <property type="entry name" value="Ribosomal RNA small subunit methyltransferase I"/>
    <property type="match status" value="1"/>
</dbReference>
<dbReference type="InterPro" id="IPR014777">
    <property type="entry name" value="4pyrrole_Mease_sub1"/>
</dbReference>
<dbReference type="PATRIC" id="fig|883113.3.peg.590"/>
<comment type="function">
    <text evidence="6">Catalyzes the 2'-O-methylation of the ribose of cytidine 1402 (C1402) in 16S rRNA.</text>
</comment>
<dbReference type="eggNOG" id="COG0313">
    <property type="taxonomic scope" value="Bacteria"/>
</dbReference>
<dbReference type="Gene3D" id="3.40.1010.10">
    <property type="entry name" value="Cobalt-precorrin-4 Transmethylase, Domain 1"/>
    <property type="match status" value="1"/>
</dbReference>
<accession>H3NHQ2</accession>
<evidence type="ECO:0000256" key="6">
    <source>
        <dbReference type="HAMAP-Rule" id="MF_01877"/>
    </source>
</evidence>
<keyword evidence="3 6" id="KW-0489">Methyltransferase</keyword>
<dbReference type="OrthoDB" id="9809084at2"/>
<evidence type="ECO:0000259" key="7">
    <source>
        <dbReference type="Pfam" id="PF00590"/>
    </source>
</evidence>
<keyword evidence="5 6" id="KW-0949">S-adenosyl-L-methionine</keyword>